<organism evidence="1 2">
    <name type="scientific">Letharia lupina</name>
    <dbReference type="NCBI Taxonomy" id="560253"/>
    <lineage>
        <taxon>Eukaryota</taxon>
        <taxon>Fungi</taxon>
        <taxon>Dikarya</taxon>
        <taxon>Ascomycota</taxon>
        <taxon>Pezizomycotina</taxon>
        <taxon>Lecanoromycetes</taxon>
        <taxon>OSLEUM clade</taxon>
        <taxon>Lecanoromycetidae</taxon>
        <taxon>Lecanorales</taxon>
        <taxon>Lecanorineae</taxon>
        <taxon>Parmeliaceae</taxon>
        <taxon>Letharia</taxon>
    </lineage>
</organism>
<dbReference type="RefSeq" id="XP_037153571.1">
    <property type="nucleotide sequence ID" value="XM_037301937.1"/>
</dbReference>
<comment type="caution">
    <text evidence="1">The sequence shown here is derived from an EMBL/GenBank/DDBJ whole genome shotgun (WGS) entry which is preliminary data.</text>
</comment>
<evidence type="ECO:0000313" key="2">
    <source>
        <dbReference type="Proteomes" id="UP000593566"/>
    </source>
</evidence>
<proteinExistence type="predicted"/>
<gene>
    <name evidence="1" type="ORF">HO133_011088</name>
</gene>
<dbReference type="GeneID" id="59339478"/>
<name>A0A8H6FDX3_9LECA</name>
<sequence>MMQPTLNSLGGVSAIAQTLVQNLPLSPTQQEIRGLLFLFFGITFQANHQLNPATDNVNAYNNIINTFGMVNQVFTNPATNPYNIKPRYRCLEDYAVYYTHMTRSNGQQDFSLPLIGEYFDSVTEHGLTRPPPYNDIWPGLMYVNNQLDGTSAWHMPNLVSPSKGHLSQRSADLEDLHELNHLVTMVNYSTPPQVVPPDSNPPSTDAYFTNRDWPSWTFSTLYQSYGYFFAAFLGLTRLNADNWAIFGLCVSFPELDCLGSFRDDVRTGRSVPGGLSPGAVEKIREGGFDLTGDTPMDLDLERGPGGGGERAEGFDLEFAEKGESRFRDADVPAAIFG</sequence>
<dbReference type="Proteomes" id="UP000593566">
    <property type="component" value="Unassembled WGS sequence"/>
</dbReference>
<dbReference type="AlphaFoldDB" id="A0A8H6FDX3"/>
<protein>
    <submittedName>
        <fullName evidence="1">Uncharacterized protein</fullName>
    </submittedName>
</protein>
<reference evidence="1 2" key="1">
    <citation type="journal article" date="2020" name="Genomics">
        <title>Complete, high-quality genomes from long-read metagenomic sequencing of two wolf lichen thalli reveals enigmatic genome architecture.</title>
        <authorList>
            <person name="McKenzie S.K."/>
            <person name="Walston R.F."/>
            <person name="Allen J.L."/>
        </authorList>
    </citation>
    <scope>NUCLEOTIDE SEQUENCE [LARGE SCALE GENOMIC DNA]</scope>
    <source>
        <strain evidence="1">WasteWater1</strain>
    </source>
</reference>
<accession>A0A8H6FDX3</accession>
<keyword evidence="2" id="KW-1185">Reference proteome</keyword>
<dbReference type="EMBL" id="JACCJB010000009">
    <property type="protein sequence ID" value="KAF6224511.1"/>
    <property type="molecule type" value="Genomic_DNA"/>
</dbReference>
<evidence type="ECO:0000313" key="1">
    <source>
        <dbReference type="EMBL" id="KAF6224511.1"/>
    </source>
</evidence>